<evidence type="ECO:0000259" key="5">
    <source>
        <dbReference type="Pfam" id="PF04101"/>
    </source>
</evidence>
<proteinExistence type="inferred from homology"/>
<dbReference type="InterPro" id="IPR050519">
    <property type="entry name" value="Glycosyltransf_28_UgtP"/>
</dbReference>
<dbReference type="Proteomes" id="UP000286947">
    <property type="component" value="Unassembled WGS sequence"/>
</dbReference>
<sequence precursor="true">MRTSRILFLSVSAGAGHVRAAQALSAYAQQIQGVEALHLDVMDYVPKTFRKIYVDTYIAMVQKVPSLWGLLYKGIDRVEPERLVQKLRRVVERLNTRKLLKAVADFQPDAVVCTHFLPAEILMHQIIKGEFDKPVWVQATDFDVHRMWMIPQMRGYFAATEEVAFRLRSSDVAPQRVYATGIPVMPAFANPPAREACLKAYGLSNRHPVLLLMGGGAGIGDLDKTAQHLLEQDKDFQLIVLAGKNEQALQALQETAGRYPGRLFPQGFTHKVEELMVCADLVVTKPGGLTTSECLAIGLPMIMYAPIPGQEERNADYLLEQGAAVKAVDELGLIWRVKQLMSSPEHLACMRQRAQAIARPDAGRDVLDVVLQDIA</sequence>
<dbReference type="Pfam" id="PF04101">
    <property type="entry name" value="Glyco_tran_28_C"/>
    <property type="match status" value="1"/>
</dbReference>
<accession>A0A433SAM2</accession>
<keyword evidence="8" id="KW-1185">Reference proteome</keyword>
<dbReference type="Gene3D" id="3.40.50.2000">
    <property type="entry name" value="Glycogen Phosphorylase B"/>
    <property type="match status" value="1"/>
</dbReference>
<comment type="similarity">
    <text evidence="2">Belongs to the glycosyltransferase 28 family.</text>
</comment>
<dbReference type="InterPro" id="IPR007235">
    <property type="entry name" value="Glyco_trans_28_C"/>
</dbReference>
<keyword evidence="3 7" id="KW-0328">Glycosyltransferase</keyword>
<evidence type="ECO:0000256" key="4">
    <source>
        <dbReference type="ARBA" id="ARBA00022679"/>
    </source>
</evidence>
<comment type="subcellular location">
    <subcellularLocation>
        <location evidence="1">Membrane</location>
    </subcellularLocation>
</comment>
<dbReference type="AlphaFoldDB" id="A0A433SAM2"/>
<organism evidence="7 8">
    <name type="scientific">Saezia sanguinis</name>
    <dbReference type="NCBI Taxonomy" id="1965230"/>
    <lineage>
        <taxon>Bacteria</taxon>
        <taxon>Pseudomonadati</taxon>
        <taxon>Pseudomonadota</taxon>
        <taxon>Betaproteobacteria</taxon>
        <taxon>Burkholderiales</taxon>
        <taxon>Saeziaceae</taxon>
        <taxon>Saezia</taxon>
    </lineage>
</organism>
<comment type="caution">
    <text evidence="7">The sequence shown here is derived from an EMBL/GenBank/DDBJ whole genome shotgun (WGS) entry which is preliminary data.</text>
</comment>
<dbReference type="GO" id="GO:0009247">
    <property type="term" value="P:glycolipid biosynthetic process"/>
    <property type="evidence" value="ECO:0007669"/>
    <property type="project" value="InterPro"/>
</dbReference>
<keyword evidence="4 7" id="KW-0808">Transferase</keyword>
<evidence type="ECO:0000256" key="2">
    <source>
        <dbReference type="ARBA" id="ARBA00006962"/>
    </source>
</evidence>
<dbReference type="Pfam" id="PF06925">
    <property type="entry name" value="MGDG_synth"/>
    <property type="match status" value="1"/>
</dbReference>
<dbReference type="PANTHER" id="PTHR43025:SF3">
    <property type="entry name" value="MONOGALACTOSYLDIACYLGLYCEROL SYNTHASE 1, CHLOROPLASTIC"/>
    <property type="match status" value="1"/>
</dbReference>
<evidence type="ECO:0000259" key="6">
    <source>
        <dbReference type="Pfam" id="PF06925"/>
    </source>
</evidence>
<evidence type="ECO:0000313" key="7">
    <source>
        <dbReference type="EMBL" id="RUS65780.1"/>
    </source>
</evidence>
<feature type="domain" description="Diacylglycerol glucosyltransferase N-terminal" evidence="6">
    <location>
        <begin position="17"/>
        <end position="184"/>
    </location>
</feature>
<dbReference type="GO" id="GO:0016020">
    <property type="term" value="C:membrane"/>
    <property type="evidence" value="ECO:0007669"/>
    <property type="project" value="UniProtKB-SubCell"/>
</dbReference>
<name>A0A433SAM2_9BURK</name>
<dbReference type="GO" id="GO:0016758">
    <property type="term" value="F:hexosyltransferase activity"/>
    <property type="evidence" value="ECO:0007669"/>
    <property type="project" value="InterPro"/>
</dbReference>
<feature type="domain" description="Glycosyl transferase family 28 C-terminal" evidence="5">
    <location>
        <begin position="210"/>
        <end position="353"/>
    </location>
</feature>
<evidence type="ECO:0000256" key="3">
    <source>
        <dbReference type="ARBA" id="ARBA00022676"/>
    </source>
</evidence>
<reference evidence="7 8" key="1">
    <citation type="submission" date="2018-01" db="EMBL/GenBank/DDBJ databases">
        <title>Saezia sanguinis gen. nov., sp. nov., in the order Burkholderiales isolated from human blood.</title>
        <authorList>
            <person name="Medina-Pascual M.J."/>
            <person name="Valdezate S."/>
            <person name="Monzon S."/>
            <person name="Cuesta I."/>
            <person name="Carrasco G."/>
            <person name="Villalon P."/>
            <person name="Saez-Nieto J.A."/>
        </authorList>
    </citation>
    <scope>NUCLEOTIDE SEQUENCE [LARGE SCALE GENOMIC DNA]</scope>
    <source>
        <strain evidence="7 8">CNM695-12</strain>
    </source>
</reference>
<evidence type="ECO:0000256" key="1">
    <source>
        <dbReference type="ARBA" id="ARBA00004370"/>
    </source>
</evidence>
<dbReference type="EC" id="2.4.1.315" evidence="7"/>
<gene>
    <name evidence="7" type="primary">ugtP</name>
    <name evidence="7" type="ORF">CUZ56_02625</name>
</gene>
<evidence type="ECO:0000313" key="8">
    <source>
        <dbReference type="Proteomes" id="UP000286947"/>
    </source>
</evidence>
<dbReference type="PANTHER" id="PTHR43025">
    <property type="entry name" value="MONOGALACTOSYLDIACYLGLYCEROL SYNTHASE"/>
    <property type="match status" value="1"/>
</dbReference>
<dbReference type="EMBL" id="PQSP01000009">
    <property type="protein sequence ID" value="RUS65780.1"/>
    <property type="molecule type" value="Genomic_DNA"/>
</dbReference>
<dbReference type="SUPFAM" id="SSF53756">
    <property type="entry name" value="UDP-Glycosyltransferase/glycogen phosphorylase"/>
    <property type="match status" value="1"/>
</dbReference>
<protein>
    <submittedName>
        <fullName evidence="7">Processive diacylglycerol beta-glucosyltransferase</fullName>
        <ecNumber evidence="7">2.4.1.315</ecNumber>
    </submittedName>
</protein>
<dbReference type="RefSeq" id="WP_239442511.1">
    <property type="nucleotide sequence ID" value="NZ_PQSP01000009.1"/>
</dbReference>
<dbReference type="InterPro" id="IPR009695">
    <property type="entry name" value="Diacylglyc_glucosyltr_N"/>
</dbReference>